<dbReference type="RefSeq" id="WP_338396205.1">
    <property type="nucleotide sequence ID" value="NZ_AP025323.1"/>
</dbReference>
<sequence>MLTPYQFASNTPIQAIDLDGLEAVIVINSPWYLEHKILPALKNGDVAEVKRLLFKVLGDPAKDDYQKGVFNNEFAASFSIDRSFTGIAVYAPDGQGLFKITAPSTKQGGMVNQKRSNKFSGWFSNCKLPDWLSAD</sequence>
<keyword evidence="1" id="KW-0614">Plasmid</keyword>
<reference evidence="1 2" key="1">
    <citation type="submission" date="2021-12" db="EMBL/GenBank/DDBJ databases">
        <title>Genome sequencing of bacteria with rrn-lacking chromosome and rrn-plasmid.</title>
        <authorList>
            <person name="Anda M."/>
            <person name="Iwasaki W."/>
        </authorList>
    </citation>
    <scope>NUCLEOTIDE SEQUENCE [LARGE SCALE GENOMIC DNA]</scope>
    <source>
        <strain evidence="1 2">DSM 100852</strain>
        <plasmid evidence="1 2">pFA9</plasmid>
    </source>
</reference>
<name>A0AAU9D6G9_9BACT</name>
<organism evidence="1 2">
    <name type="scientific">Fulvitalea axinellae</name>
    <dbReference type="NCBI Taxonomy" id="1182444"/>
    <lineage>
        <taxon>Bacteria</taxon>
        <taxon>Pseudomonadati</taxon>
        <taxon>Bacteroidota</taxon>
        <taxon>Cytophagia</taxon>
        <taxon>Cytophagales</taxon>
        <taxon>Persicobacteraceae</taxon>
        <taxon>Fulvitalea</taxon>
    </lineage>
</organism>
<accession>A0AAU9D6G9</accession>
<dbReference type="KEGG" id="fax:FUAX_54140"/>
<protein>
    <submittedName>
        <fullName evidence="1">Uncharacterized protein</fullName>
    </submittedName>
</protein>
<proteinExistence type="predicted"/>
<keyword evidence="2" id="KW-1185">Reference proteome</keyword>
<gene>
    <name evidence="1" type="ORF">FUAX_54140</name>
</gene>
<dbReference type="EMBL" id="AP025323">
    <property type="protein sequence ID" value="BDD12982.1"/>
    <property type="molecule type" value="Genomic_DNA"/>
</dbReference>
<dbReference type="AlphaFoldDB" id="A0AAU9D6G9"/>
<evidence type="ECO:0000313" key="1">
    <source>
        <dbReference type="EMBL" id="BDD12982.1"/>
    </source>
</evidence>
<evidence type="ECO:0000313" key="2">
    <source>
        <dbReference type="Proteomes" id="UP001348817"/>
    </source>
</evidence>
<dbReference type="Proteomes" id="UP001348817">
    <property type="component" value="Plasmid pFA9"/>
</dbReference>
<geneLocation type="plasmid" evidence="1 2">
    <name>pFA9</name>
</geneLocation>